<sequence>MFYHFLSSATTIKSVRTSIRGQYDYYVANASFLNSDKSHADIIIEAFIPLTQTDSETINRFKKDDIIELEGNITNDTNNNLKITAYRLRVLQNPPPELPSLCTWIHTLGTVNSPPVEKNNRLSFNFITSQYTGGKTTNTK</sequence>
<comment type="caution">
    <text evidence="1">The sequence shown here is derived from an EMBL/GenBank/DDBJ whole genome shotgun (WGS) entry which is preliminary data.</text>
</comment>
<proteinExistence type="predicted"/>
<protein>
    <submittedName>
        <fullName evidence="1">10953_t:CDS:1</fullName>
    </submittedName>
</protein>
<accession>A0A9N9DM66</accession>
<dbReference type="Proteomes" id="UP000789572">
    <property type="component" value="Unassembled WGS sequence"/>
</dbReference>
<organism evidence="1 2">
    <name type="scientific">Paraglomus occultum</name>
    <dbReference type="NCBI Taxonomy" id="144539"/>
    <lineage>
        <taxon>Eukaryota</taxon>
        <taxon>Fungi</taxon>
        <taxon>Fungi incertae sedis</taxon>
        <taxon>Mucoromycota</taxon>
        <taxon>Glomeromycotina</taxon>
        <taxon>Glomeromycetes</taxon>
        <taxon>Paraglomerales</taxon>
        <taxon>Paraglomeraceae</taxon>
        <taxon>Paraglomus</taxon>
    </lineage>
</organism>
<evidence type="ECO:0000313" key="2">
    <source>
        <dbReference type="Proteomes" id="UP000789572"/>
    </source>
</evidence>
<gene>
    <name evidence="1" type="ORF">POCULU_LOCUS9591</name>
</gene>
<evidence type="ECO:0000313" key="1">
    <source>
        <dbReference type="EMBL" id="CAG8644262.1"/>
    </source>
</evidence>
<name>A0A9N9DM66_9GLOM</name>
<dbReference type="EMBL" id="CAJVPJ010003736">
    <property type="protein sequence ID" value="CAG8644262.1"/>
    <property type="molecule type" value="Genomic_DNA"/>
</dbReference>
<reference evidence="1" key="1">
    <citation type="submission" date="2021-06" db="EMBL/GenBank/DDBJ databases">
        <authorList>
            <person name="Kallberg Y."/>
            <person name="Tangrot J."/>
            <person name="Rosling A."/>
        </authorList>
    </citation>
    <scope>NUCLEOTIDE SEQUENCE</scope>
    <source>
        <strain evidence="1">IA702</strain>
    </source>
</reference>
<feature type="non-terminal residue" evidence="1">
    <location>
        <position position="1"/>
    </location>
</feature>
<keyword evidence="2" id="KW-1185">Reference proteome</keyword>
<dbReference type="OrthoDB" id="2422711at2759"/>
<dbReference type="AlphaFoldDB" id="A0A9N9DM66"/>